<accession>A0A840ZI62</accession>
<dbReference type="EMBL" id="JACHOP010000006">
    <property type="protein sequence ID" value="MBB5757266.1"/>
    <property type="molecule type" value="Genomic_DNA"/>
</dbReference>
<keyword evidence="2" id="KW-0812">Transmembrane</keyword>
<keyword evidence="4" id="KW-1185">Reference proteome</keyword>
<proteinExistence type="predicted"/>
<feature type="compositionally biased region" description="Low complexity" evidence="1">
    <location>
        <begin position="172"/>
        <end position="184"/>
    </location>
</feature>
<feature type="compositionally biased region" description="Pro residues" evidence="1">
    <location>
        <begin position="385"/>
        <end position="400"/>
    </location>
</feature>
<feature type="compositionally biased region" description="Pro residues" evidence="1">
    <location>
        <begin position="353"/>
        <end position="377"/>
    </location>
</feature>
<feature type="compositionally biased region" description="Low complexity" evidence="1">
    <location>
        <begin position="338"/>
        <end position="352"/>
    </location>
</feature>
<evidence type="ECO:0000256" key="2">
    <source>
        <dbReference type="SAM" id="Phobius"/>
    </source>
</evidence>
<dbReference type="AlphaFoldDB" id="A0A840ZI62"/>
<evidence type="ECO:0008006" key="5">
    <source>
        <dbReference type="Google" id="ProtNLM"/>
    </source>
</evidence>
<sequence length="442" mass="45562">MQAFFSSDGSYVVQFLVIFLVILVLLIGGFLLFRRLSGRGMSLTAGANARGRQPRLGIVDIYELDRQRQLILLRRDNVEHLLLVGGPNDVVIERHIQRGAGARYAPDGAREPDLAADPALDAARAEKFLDSPAPPAFAMPEVVPPAVPGAEPPHPERTPPLDPGLFEPETPAPARARPASPVSRLIRRTPPPLGGAVPEAAQGTPAPAVQPVSLPASEPVPETPPVIAGRGPRPVDPAVLSDMARQLQVALKRPSSAVTPPPGGAEVPPLPPAPDLRLDLPPDPLTAAVAAAPAVPPAPAPAKPAAPPPPAPTKPAPAKAETPAAPAPKPAEVKPAEAKPAPEQTPEVTATPVPAPLNPAPPPAAPAKPAPAKPAPAKPAEAAPKPAPEPKPAPQPAPPKPEARKPDPAAPAAETTAQNPFSVEEIEAEFARLLGRPLDNKN</sequence>
<feature type="compositionally biased region" description="Pro residues" evidence="1">
    <location>
        <begin position="142"/>
        <end position="152"/>
    </location>
</feature>
<organism evidence="3 4">
    <name type="scientific">Methylorubrum rhodinum</name>
    <dbReference type="NCBI Taxonomy" id="29428"/>
    <lineage>
        <taxon>Bacteria</taxon>
        <taxon>Pseudomonadati</taxon>
        <taxon>Pseudomonadota</taxon>
        <taxon>Alphaproteobacteria</taxon>
        <taxon>Hyphomicrobiales</taxon>
        <taxon>Methylobacteriaceae</taxon>
        <taxon>Methylorubrum</taxon>
    </lineage>
</organism>
<dbReference type="Proteomes" id="UP000583454">
    <property type="component" value="Unassembled WGS sequence"/>
</dbReference>
<feature type="compositionally biased region" description="Pro residues" evidence="1">
    <location>
        <begin position="294"/>
        <end position="315"/>
    </location>
</feature>
<name>A0A840ZI62_9HYPH</name>
<evidence type="ECO:0000313" key="3">
    <source>
        <dbReference type="EMBL" id="MBB5757266.1"/>
    </source>
</evidence>
<comment type="caution">
    <text evidence="3">The sequence shown here is derived from an EMBL/GenBank/DDBJ whole genome shotgun (WGS) entry which is preliminary data.</text>
</comment>
<feature type="region of interest" description="Disordered" evidence="1">
    <location>
        <begin position="142"/>
        <end position="424"/>
    </location>
</feature>
<feature type="compositionally biased region" description="Pro residues" evidence="1">
    <location>
        <begin position="259"/>
        <end position="274"/>
    </location>
</feature>
<protein>
    <recommendedName>
        <fullName evidence="5">Flagellar biosynthesis protein FliO</fullName>
    </recommendedName>
</protein>
<gene>
    <name evidence="3" type="ORF">HNR00_001977</name>
</gene>
<keyword evidence="2" id="KW-0472">Membrane</keyword>
<reference evidence="3 4" key="1">
    <citation type="submission" date="2020-08" db="EMBL/GenBank/DDBJ databases">
        <title>Genomic Encyclopedia of Type Strains, Phase IV (KMG-IV): sequencing the most valuable type-strain genomes for metagenomic binning, comparative biology and taxonomic classification.</title>
        <authorList>
            <person name="Goeker M."/>
        </authorList>
    </citation>
    <scope>NUCLEOTIDE SEQUENCE [LARGE SCALE GENOMIC DNA]</scope>
    <source>
        <strain evidence="3 4">DSM 2163</strain>
    </source>
</reference>
<evidence type="ECO:0000256" key="1">
    <source>
        <dbReference type="SAM" id="MobiDB-lite"/>
    </source>
</evidence>
<dbReference type="RefSeq" id="WP_183568587.1">
    <property type="nucleotide sequence ID" value="NZ_JACHOP010000006.1"/>
</dbReference>
<feature type="transmembrane region" description="Helical" evidence="2">
    <location>
        <begin position="12"/>
        <end position="33"/>
    </location>
</feature>
<keyword evidence="2" id="KW-1133">Transmembrane helix</keyword>
<evidence type="ECO:0000313" key="4">
    <source>
        <dbReference type="Proteomes" id="UP000583454"/>
    </source>
</evidence>